<dbReference type="GO" id="GO:0004615">
    <property type="term" value="F:phosphomannomutase activity"/>
    <property type="evidence" value="ECO:0007669"/>
    <property type="project" value="UniProtKB-EC"/>
</dbReference>
<dbReference type="PRINTS" id="PR00509">
    <property type="entry name" value="PGMPMM"/>
</dbReference>
<dbReference type="EC" id="5.4.2.8" evidence="5"/>
<dbReference type="InterPro" id="IPR005841">
    <property type="entry name" value="Alpha-D-phosphohexomutase_SF"/>
</dbReference>
<dbReference type="OrthoDB" id="9803322at2"/>
<dbReference type="InterPro" id="IPR036900">
    <property type="entry name" value="A-D-PHexomutase_C_sf"/>
</dbReference>
<evidence type="ECO:0000256" key="3">
    <source>
        <dbReference type="ARBA" id="ARBA00004699"/>
    </source>
</evidence>
<dbReference type="PANTHER" id="PTHR43771:SF2">
    <property type="entry name" value="PHOSPHOMANNOMUTASE_PHOSPHOGLUCOMUTASE"/>
    <property type="match status" value="1"/>
</dbReference>
<evidence type="ECO:0000259" key="12">
    <source>
        <dbReference type="Pfam" id="PF02879"/>
    </source>
</evidence>
<dbReference type="InterPro" id="IPR016055">
    <property type="entry name" value="A-D-PHexomutase_a/b/a-I/II/III"/>
</dbReference>
<evidence type="ECO:0000256" key="9">
    <source>
        <dbReference type="ARBA" id="ARBA00023235"/>
    </source>
</evidence>
<dbReference type="SUPFAM" id="SSF55957">
    <property type="entry name" value="Phosphoglucomutase, C-terminal domain"/>
    <property type="match status" value="1"/>
</dbReference>
<dbReference type="GO" id="GO:0000287">
    <property type="term" value="F:magnesium ion binding"/>
    <property type="evidence" value="ECO:0007669"/>
    <property type="project" value="InterPro"/>
</dbReference>
<evidence type="ECO:0000256" key="7">
    <source>
        <dbReference type="ARBA" id="ARBA00022723"/>
    </source>
</evidence>
<evidence type="ECO:0000313" key="15">
    <source>
        <dbReference type="Proteomes" id="UP000243463"/>
    </source>
</evidence>
<dbReference type="Pfam" id="PF02878">
    <property type="entry name" value="PGM_PMM_I"/>
    <property type="match status" value="1"/>
</dbReference>
<gene>
    <name evidence="14" type="ORF">SAMN05444584_0020</name>
</gene>
<dbReference type="EMBL" id="FZLN01000001">
    <property type="protein sequence ID" value="SNQ28112.1"/>
    <property type="molecule type" value="Genomic_DNA"/>
</dbReference>
<comment type="cofactor">
    <cofactor evidence="2">
        <name>Mg(2+)</name>
        <dbReference type="ChEBI" id="CHEBI:18420"/>
    </cofactor>
</comment>
<keyword evidence="7 10" id="KW-0479">Metal-binding</keyword>
<evidence type="ECO:0000256" key="8">
    <source>
        <dbReference type="ARBA" id="ARBA00022842"/>
    </source>
</evidence>
<dbReference type="InterPro" id="IPR005844">
    <property type="entry name" value="A-D-PHexomutase_a/b/a-I"/>
</dbReference>
<evidence type="ECO:0000256" key="5">
    <source>
        <dbReference type="ARBA" id="ARBA00012730"/>
    </source>
</evidence>
<dbReference type="RefSeq" id="WP_088822128.1">
    <property type="nucleotide sequence ID" value="NZ_FZLN01000001.1"/>
</dbReference>
<comment type="catalytic activity">
    <reaction evidence="1">
        <text>alpha-D-mannose 1-phosphate = D-mannose 6-phosphate</text>
        <dbReference type="Rhea" id="RHEA:11140"/>
        <dbReference type="ChEBI" id="CHEBI:58409"/>
        <dbReference type="ChEBI" id="CHEBI:58735"/>
        <dbReference type="EC" id="5.4.2.8"/>
    </reaction>
</comment>
<dbReference type="CDD" id="cd03089">
    <property type="entry name" value="PMM_PGM"/>
    <property type="match status" value="1"/>
</dbReference>
<dbReference type="PANTHER" id="PTHR43771">
    <property type="entry name" value="PHOSPHOMANNOMUTASE"/>
    <property type="match status" value="1"/>
</dbReference>
<feature type="domain" description="Alpha-D-phosphohexomutase alpha/beta/alpha" evidence="12">
    <location>
        <begin position="164"/>
        <end position="259"/>
    </location>
</feature>
<organism evidence="14 15">
    <name type="scientific">Acinetobacter apis</name>
    <dbReference type="NCBI Taxonomy" id="1229165"/>
    <lineage>
        <taxon>Bacteria</taxon>
        <taxon>Pseudomonadati</taxon>
        <taxon>Pseudomonadota</taxon>
        <taxon>Gammaproteobacteria</taxon>
        <taxon>Moraxellales</taxon>
        <taxon>Moraxellaceae</taxon>
        <taxon>Acinetobacter</taxon>
    </lineage>
</organism>
<dbReference type="Pfam" id="PF02879">
    <property type="entry name" value="PGM_PMM_II"/>
    <property type="match status" value="1"/>
</dbReference>
<evidence type="ECO:0000256" key="10">
    <source>
        <dbReference type="RuleBase" id="RU004326"/>
    </source>
</evidence>
<keyword evidence="15" id="KW-1185">Reference proteome</keyword>
<dbReference type="InterPro" id="IPR005845">
    <property type="entry name" value="A-D-PHexomutase_a/b/a-II"/>
</dbReference>
<dbReference type="PROSITE" id="PS00710">
    <property type="entry name" value="PGM_PMM"/>
    <property type="match status" value="1"/>
</dbReference>
<evidence type="ECO:0000259" key="11">
    <source>
        <dbReference type="Pfam" id="PF02878"/>
    </source>
</evidence>
<accession>A0A217ECU1</accession>
<evidence type="ECO:0000256" key="6">
    <source>
        <dbReference type="ARBA" id="ARBA00022553"/>
    </source>
</evidence>
<feature type="domain" description="Alpha-D-phosphohexomutase alpha/beta/alpha" evidence="11">
    <location>
        <begin position="12"/>
        <end position="137"/>
    </location>
</feature>
<dbReference type="Gene3D" id="3.40.120.10">
    <property type="entry name" value="Alpha-D-Glucose-1,6-Bisphosphate, subunit A, domain 3"/>
    <property type="match status" value="3"/>
</dbReference>
<evidence type="ECO:0000256" key="2">
    <source>
        <dbReference type="ARBA" id="ARBA00001946"/>
    </source>
</evidence>
<reference evidence="15" key="1">
    <citation type="submission" date="2017-06" db="EMBL/GenBank/DDBJ databases">
        <authorList>
            <person name="Varghese N."/>
            <person name="Submissions S."/>
        </authorList>
    </citation>
    <scope>NUCLEOTIDE SEQUENCE [LARGE SCALE GENOMIC DNA]</scope>
    <source>
        <strain evidence="15">ANC 5114</strain>
    </source>
</reference>
<protein>
    <recommendedName>
        <fullName evidence="5">phosphomannomutase</fullName>
        <ecNumber evidence="5">5.4.2.8</ecNumber>
    </recommendedName>
</protein>
<dbReference type="Gene3D" id="3.30.310.50">
    <property type="entry name" value="Alpha-D-phosphohexomutase, C-terminal domain"/>
    <property type="match status" value="1"/>
</dbReference>
<dbReference type="SUPFAM" id="SSF53738">
    <property type="entry name" value="Phosphoglucomutase, first 3 domains"/>
    <property type="match status" value="3"/>
</dbReference>
<sequence>MPLTPQKFPIHLFRAYDIRGALSNLTPNVMESIAYAFANQLNLNHIDHIVLGHDARLAGTDYAQIMLHVLYEHQIDVTFLGCCSTPVMYFMAQQSQYQTGVMLTASHNPKTDFGVKWLWQNQPPTPDDIQAIARIAQPYYEAHSHFETHDLIRREACEVVSTQSYLDHLCNDIVFDRPLTVVIDAMHGSAGQYAKQVFTQLGCTVVALRCEANGHFPDHAPDPSKEAHLTGLKAAVIEHAADLGIALDGDGDRLVVVDETARMISPDQLICLFAQMCLAQYPKHEVVFDVKCSSMVKQAIEALNGQAVMLRTGSTFLRQYLLQSEGNAIFGGEYAGHYVFNDGRGQGYDDGLYAALRLIEYFIQSTATQISDLLKDYPQRHFTEDTYIDLNGENITELFNYFKLQCQNTDATLTQIDGIRLDFSSGVGIIRASNTGAYLTVRFDAITAEDLIQIRQKFATLLHVRYPDIAVKILQAT</sequence>
<feature type="domain" description="Alpha-D-phosphohexomutase alpha/beta/alpha" evidence="13">
    <location>
        <begin position="266"/>
        <end position="379"/>
    </location>
</feature>
<name>A0A217ECU1_9GAMM</name>
<dbReference type="AlphaFoldDB" id="A0A217ECU1"/>
<keyword evidence="9" id="KW-0413">Isomerase</keyword>
<evidence type="ECO:0000256" key="4">
    <source>
        <dbReference type="ARBA" id="ARBA00010231"/>
    </source>
</evidence>
<evidence type="ECO:0000256" key="1">
    <source>
        <dbReference type="ARBA" id="ARBA00000586"/>
    </source>
</evidence>
<evidence type="ECO:0000313" key="14">
    <source>
        <dbReference type="EMBL" id="SNQ28112.1"/>
    </source>
</evidence>
<proteinExistence type="inferred from homology"/>
<keyword evidence="6" id="KW-0597">Phosphoprotein</keyword>
<comment type="pathway">
    <text evidence="3">Nucleotide-sugar biosynthesis; GDP-alpha-D-mannose biosynthesis; alpha-D-mannose 1-phosphate from D-fructose 6-phosphate: step 2/2.</text>
</comment>
<comment type="similarity">
    <text evidence="4 10">Belongs to the phosphohexose mutase family.</text>
</comment>
<dbReference type="GO" id="GO:0005975">
    <property type="term" value="P:carbohydrate metabolic process"/>
    <property type="evidence" value="ECO:0007669"/>
    <property type="project" value="InterPro"/>
</dbReference>
<keyword evidence="8 10" id="KW-0460">Magnesium</keyword>
<dbReference type="InterPro" id="IPR005846">
    <property type="entry name" value="A-D-PHexomutase_a/b/a-III"/>
</dbReference>
<dbReference type="Pfam" id="PF02880">
    <property type="entry name" value="PGM_PMM_III"/>
    <property type="match status" value="1"/>
</dbReference>
<dbReference type="InterPro" id="IPR016066">
    <property type="entry name" value="A-D-PHexomutase_CS"/>
</dbReference>
<evidence type="ECO:0000259" key="13">
    <source>
        <dbReference type="Pfam" id="PF02880"/>
    </source>
</evidence>
<dbReference type="Proteomes" id="UP000243463">
    <property type="component" value="Unassembled WGS sequence"/>
</dbReference>